<dbReference type="AlphaFoldDB" id="A0A1S2CRT5"/>
<comment type="caution">
    <text evidence="1">The sequence shown here is derived from an EMBL/GenBank/DDBJ whole genome shotgun (WGS) entry which is preliminary data.</text>
</comment>
<gene>
    <name evidence="1" type="ORF">BJD16_18100</name>
</gene>
<dbReference type="RefSeq" id="WP_042022642.1">
    <property type="nucleotide sequence ID" value="NZ_CAMTHQ010000081.1"/>
</dbReference>
<proteinExistence type="predicted"/>
<organism evidence="1 2">
    <name type="scientific">Aeromonas sobria</name>
    <dbReference type="NCBI Taxonomy" id="646"/>
    <lineage>
        <taxon>Bacteria</taxon>
        <taxon>Pseudomonadati</taxon>
        <taxon>Pseudomonadota</taxon>
        <taxon>Gammaproteobacteria</taxon>
        <taxon>Aeromonadales</taxon>
        <taxon>Aeromonadaceae</taxon>
        <taxon>Aeromonas</taxon>
    </lineage>
</organism>
<evidence type="ECO:0000313" key="1">
    <source>
        <dbReference type="EMBL" id="OHY90697.1"/>
    </source>
</evidence>
<dbReference type="GeneID" id="58923425"/>
<evidence type="ECO:0000313" key="2">
    <source>
        <dbReference type="Proteomes" id="UP000179934"/>
    </source>
</evidence>
<protein>
    <submittedName>
        <fullName evidence="1">Uncharacterized protein</fullName>
    </submittedName>
</protein>
<accession>A0A1S2CRT5</accession>
<dbReference type="Proteomes" id="UP000179934">
    <property type="component" value="Unassembled WGS sequence"/>
</dbReference>
<dbReference type="STRING" id="646.BJD16_18100"/>
<dbReference type="EMBL" id="MKFU01000027">
    <property type="protein sequence ID" value="OHY90697.1"/>
    <property type="molecule type" value="Genomic_DNA"/>
</dbReference>
<name>A0A1S2CRT5_AERSO</name>
<reference evidence="1 2" key="1">
    <citation type="submission" date="2016-09" db="EMBL/GenBank/DDBJ databases">
        <title>Draft Genome Sequence of Aeromonas sobria Strain 08005, Isolated from Sick Rana catesbeiana.</title>
        <authorList>
            <person name="Yang Q."/>
        </authorList>
    </citation>
    <scope>NUCLEOTIDE SEQUENCE [LARGE SCALE GENOMIC DNA]</scope>
    <source>
        <strain evidence="1 2">08005</strain>
    </source>
</reference>
<dbReference type="OrthoDB" id="5587008at2"/>
<sequence length="151" mass="16831">MFKLSRKGWNNVIIVVVLIVITLLHRMESAQQENSAKRARPLLPDAAVVLTWQGPSWQIERIGQGWRSGAELGLNSEQLAARLARWQSWLLPPGEAVRGTPVTIKVWLAGQNDPVEIGLYQNSGQYGAQLPSGLWLSLTAEQYRDLLRPAP</sequence>